<feature type="transmembrane region" description="Helical" evidence="6">
    <location>
        <begin position="307"/>
        <end position="329"/>
    </location>
</feature>
<evidence type="ECO:0000256" key="3">
    <source>
        <dbReference type="ARBA" id="ARBA00022692"/>
    </source>
</evidence>
<dbReference type="Proteomes" id="UP000267268">
    <property type="component" value="Chromosome 1"/>
</dbReference>
<evidence type="ECO:0000259" key="9">
    <source>
        <dbReference type="Pfam" id="PF22744"/>
    </source>
</evidence>
<evidence type="ECO:0000256" key="6">
    <source>
        <dbReference type="SAM" id="Phobius"/>
    </source>
</evidence>
<organism evidence="10 11">
    <name type="scientific">Flammeovirga pectinis</name>
    <dbReference type="NCBI Taxonomy" id="2494373"/>
    <lineage>
        <taxon>Bacteria</taxon>
        <taxon>Pseudomonadati</taxon>
        <taxon>Bacteroidota</taxon>
        <taxon>Cytophagia</taxon>
        <taxon>Cytophagales</taxon>
        <taxon>Flammeovirgaceae</taxon>
        <taxon>Flammeovirga</taxon>
    </lineage>
</organism>
<feature type="domain" description="Phage shock protein PspC N-terminal" evidence="7">
    <location>
        <begin position="191"/>
        <end position="244"/>
    </location>
</feature>
<dbReference type="KEGG" id="fll:EI427_08115"/>
<evidence type="ECO:0000313" key="11">
    <source>
        <dbReference type="Proteomes" id="UP000267268"/>
    </source>
</evidence>
<comment type="subcellular location">
    <subcellularLocation>
        <location evidence="1">Cell membrane</location>
        <topology evidence="1">Single-pass membrane protein</topology>
    </subcellularLocation>
</comment>
<dbReference type="Gene3D" id="2.160.20.120">
    <property type="match status" value="1"/>
</dbReference>
<evidence type="ECO:0000313" key="10">
    <source>
        <dbReference type="EMBL" id="AZQ62201.1"/>
    </source>
</evidence>
<dbReference type="PANTHER" id="PTHR33885:SF3">
    <property type="entry name" value="PHAGE SHOCK PROTEIN C"/>
    <property type="match status" value="1"/>
</dbReference>
<feature type="transmembrane region" description="Helical" evidence="6">
    <location>
        <begin position="381"/>
        <end position="400"/>
    </location>
</feature>
<evidence type="ECO:0000256" key="2">
    <source>
        <dbReference type="ARBA" id="ARBA00022475"/>
    </source>
</evidence>
<evidence type="ECO:0000259" key="8">
    <source>
        <dbReference type="Pfam" id="PF10988"/>
    </source>
</evidence>
<dbReference type="InterPro" id="IPR054319">
    <property type="entry name" value="PspC-rel_ToastRack"/>
</dbReference>
<feature type="domain" description="Phage shock protein PspC N-terminal" evidence="7">
    <location>
        <begin position="115"/>
        <end position="179"/>
    </location>
</feature>
<dbReference type="EMBL" id="CP034562">
    <property type="protein sequence ID" value="AZQ62201.1"/>
    <property type="molecule type" value="Genomic_DNA"/>
</dbReference>
<dbReference type="Pfam" id="PF04024">
    <property type="entry name" value="PspC"/>
    <property type="match status" value="2"/>
</dbReference>
<keyword evidence="2" id="KW-1003">Cell membrane</keyword>
<proteinExistence type="predicted"/>
<dbReference type="RefSeq" id="WP_126613467.1">
    <property type="nucleotide sequence ID" value="NZ_CP034562.1"/>
</dbReference>
<gene>
    <name evidence="10" type="ORF">EI427_08115</name>
</gene>
<feature type="domain" description="Putative auto-transporter adhesin head GIN" evidence="8">
    <location>
        <begin position="614"/>
        <end position="792"/>
    </location>
</feature>
<keyword evidence="11" id="KW-1185">Reference proteome</keyword>
<dbReference type="InterPro" id="IPR052027">
    <property type="entry name" value="PspC"/>
</dbReference>
<sequence length="801" mass="89697">MVINNIHIGNSHFKATNEASAIVERYRSALNDHLSSFKNSSSIIRELEYKLSEILIPCIEDEFDYLTEDDVINAIEIVGTPNGFDLNRNSNTPQQPTHKKENYEDFISTLSEKVKSLYRDIDRQQIGGVAAGIADKFSIDPLWVRFIFILPFLLITTTKFPATVVSILYLSLWLFLPEKRNLSRDTNTRLFFRDSEKQVLGGVAGGLSNFIGIDVNIIRLFLLIALYFFHSVGILYIVLWVSTPFSRTLKDKFQSQGTPFNLSEIEKYLSSTFDKKNFNTEKLQKVYDKLNNIDIPHINASPLFKDLLRILSFVVGLFLFIGTIITIFLGVPVLGISLKIIHLTEVLSYLSNDLTNEVLNKYDANLLSTIQYSIPNTTATIGALHFVVTSTLLLIISSSMMTFQKLISNGKIFGLIGIDVILSLLLVTALNMSVHSFDNQAIHKEEVLLPLNNDILEITLDDIGKLPLNSASFSIEGHSGKDLKLIFSQEALGKTRERAINNAKAIDYTSNISDNKLLLSSHFSFPRGVKYRMQKLNVAIKVPFNKHFVIDNKLKSHINLEQLNTIEDGDVLIFDSNNLIQRFNETPKNNYSSSFTSSNNSKFIDEKTYEFPLDSIVLFGNLNIEIIIDSTSSKSSLVLYGEEKKEDNFKASYINNTLKIYRLSPTESPSKVLIKSPSLALIKFKGEGSLIIDKFKAKNFECKIDGNIKADVNVKTDKFKGSALGASFLILEGNTNSAFILSDGGSKINGEGFETLEVKAKAKGVSEVILNARNNATIFQSPLSKVTVLGNPVHLEKHTQR</sequence>
<evidence type="ECO:0000256" key="1">
    <source>
        <dbReference type="ARBA" id="ARBA00004162"/>
    </source>
</evidence>
<feature type="transmembrane region" description="Helical" evidence="6">
    <location>
        <begin position="412"/>
        <end position="434"/>
    </location>
</feature>
<keyword evidence="4 6" id="KW-1133">Transmembrane helix</keyword>
<accession>A0A3Q9FND8</accession>
<keyword evidence="3 6" id="KW-0812">Transmembrane</keyword>
<reference evidence="10 11" key="1">
    <citation type="submission" date="2018-12" db="EMBL/GenBank/DDBJ databases">
        <title>Flammeovirga pectinis sp. nov., isolated from the gut of the Korean scallop, Patinopecten yessoensis.</title>
        <authorList>
            <person name="Bae J.-W."/>
            <person name="Jeong Y.-S."/>
            <person name="Kang W."/>
        </authorList>
    </citation>
    <scope>NUCLEOTIDE SEQUENCE [LARGE SCALE GENOMIC DNA]</scope>
    <source>
        <strain evidence="10 11">L12M1</strain>
    </source>
</reference>
<evidence type="ECO:0000259" key="7">
    <source>
        <dbReference type="Pfam" id="PF04024"/>
    </source>
</evidence>
<dbReference type="OrthoDB" id="5772680at2"/>
<feature type="domain" description="PspC-related ToastRack" evidence="9">
    <location>
        <begin position="473"/>
        <end position="557"/>
    </location>
</feature>
<feature type="transmembrane region" description="Helical" evidence="6">
    <location>
        <begin position="217"/>
        <end position="241"/>
    </location>
</feature>
<evidence type="ECO:0000256" key="5">
    <source>
        <dbReference type="ARBA" id="ARBA00023136"/>
    </source>
</evidence>
<dbReference type="GO" id="GO:0005886">
    <property type="term" value="C:plasma membrane"/>
    <property type="evidence" value="ECO:0007669"/>
    <property type="project" value="UniProtKB-SubCell"/>
</dbReference>
<name>A0A3Q9FND8_9BACT</name>
<feature type="transmembrane region" description="Helical" evidence="6">
    <location>
        <begin position="146"/>
        <end position="176"/>
    </location>
</feature>
<evidence type="ECO:0000256" key="4">
    <source>
        <dbReference type="ARBA" id="ARBA00022989"/>
    </source>
</evidence>
<dbReference type="Pfam" id="PF22744">
    <property type="entry name" value="Toast-rack_PspC-Cterm"/>
    <property type="match status" value="1"/>
</dbReference>
<protein>
    <submittedName>
        <fullName evidence="10">PspC domain-containing protein</fullName>
    </submittedName>
</protein>
<dbReference type="InterPro" id="IPR021255">
    <property type="entry name" value="DUF2807"/>
</dbReference>
<dbReference type="Pfam" id="PF10988">
    <property type="entry name" value="DUF2807"/>
    <property type="match status" value="1"/>
</dbReference>
<dbReference type="InterPro" id="IPR007168">
    <property type="entry name" value="Phageshock_PspC_N"/>
</dbReference>
<dbReference type="PANTHER" id="PTHR33885">
    <property type="entry name" value="PHAGE SHOCK PROTEIN C"/>
    <property type="match status" value="1"/>
</dbReference>
<dbReference type="AlphaFoldDB" id="A0A3Q9FND8"/>
<keyword evidence="5 6" id="KW-0472">Membrane</keyword>